<sequence>MMYSSTNYSVGRWIFQSIGFGRFLLFFAFLGIATTLQAQQQTVSGTVTSSETGEELPGVNVVVKGTTGGTVTDIEGQYRLSVPSSESIIEFSFIGFASQEITVGNQSTINVSLDADVQSLQEVIITAQGIERDERSLGYSVQQLEGEKIQQRSAPDVLNSLQGKIAGVNITSGSGAPGASTNINIRGFTSFNGSNQPLIVVDEIIFSNNVDNGINTLFGNQPSNRLADLNPEDIASINVLKGPAAAALYGSRASSGAIVITTKSGKRLQGKTEVTVTHSTNFQNPSNLASLQNLYGEGTQNRFVNTSSNSWGPRFGLDSYPGITGVNVVNGQPTVETPQGEQVPFQAYPDNIRDFYQTGRFIQNTVSIASGDADNSFVISLGNTSQKGIVRNSSLNRYNVSLGGSSKLNNGLMVDGKVNYSQNTNVGSIQGNGGSAFGQITRIPRSFDLVGRPFQDPNTGQSIYYSPTQNHPIWSLYNETIDSRVDRLFGNFSLGYDIAPWLNVRYRVTADVYTDRRKYQQAIGASRAPQGQVTEELFFRSEFNGDLLVSANKSDLFTEGLNFDVLLGWNMNQRDYQNQYVVGDELTIPDFYNVNNASVFTGSGESTERRRLVGYYGQITASFKEYLFAELTARYDQSSTLPVEESGYFYPSAALSFVVDEALGIESDLLSYLKVRGSAARVGRDANPYLLNSVFVTSTYGNNVADIQFPLSVGGTSIPGFQIGDRVGNLNLTPEFTTSYEGGVNIGLFSNRVGIDATYFYTVSRDQILDVTIAAGSGFSTLTTNSGEMENRGIELLLNATPVRVGDFRWDLSFNYTRIRNKVIDIIEGVEIEDESSTLDGNSFIGIAPSIKVGEPYGVIIGSRNPRNDDGELLINPTNGDFMPTESGVVVADPNPDWTAGLTNTFRYKGLSLSVLLDTQQGGELYSFTIPDQRSNGSLEITGVDRDQPRILPGVIENEDGTFRPNNIQLSAQEYWQSLGGLGDEGAAFDATSYRLRELSLSYSLPQSILEASPFGEVTIGVSGRNLLLYAPGFPADPEVNKQGAGNIRGLDLNGPPNTRNYGFNVRLTL</sequence>
<keyword evidence="4 8" id="KW-0812">Transmembrane</keyword>
<dbReference type="Pfam" id="PF13715">
    <property type="entry name" value="CarbopepD_reg_2"/>
    <property type="match status" value="1"/>
</dbReference>
<dbReference type="Gene3D" id="2.170.130.10">
    <property type="entry name" value="TonB-dependent receptor, plug domain"/>
    <property type="match status" value="1"/>
</dbReference>
<evidence type="ECO:0000256" key="7">
    <source>
        <dbReference type="ARBA" id="ARBA00023237"/>
    </source>
</evidence>
<dbReference type="AlphaFoldDB" id="A0AA49GQV3"/>
<organism evidence="10">
    <name type="scientific">Roseihalotalea indica</name>
    <dbReference type="NCBI Taxonomy" id="2867963"/>
    <lineage>
        <taxon>Bacteria</taxon>
        <taxon>Pseudomonadati</taxon>
        <taxon>Bacteroidota</taxon>
        <taxon>Cytophagia</taxon>
        <taxon>Cytophagales</taxon>
        <taxon>Catalimonadaceae</taxon>
        <taxon>Roseihalotalea</taxon>
    </lineage>
</organism>
<proteinExistence type="inferred from homology"/>
<dbReference type="NCBIfam" id="TIGR04056">
    <property type="entry name" value="OMP_RagA_SusC"/>
    <property type="match status" value="1"/>
</dbReference>
<evidence type="ECO:0000256" key="1">
    <source>
        <dbReference type="ARBA" id="ARBA00004571"/>
    </source>
</evidence>
<keyword evidence="6 8" id="KW-0472">Membrane</keyword>
<feature type="domain" description="TonB-dependent receptor plug" evidence="9">
    <location>
        <begin position="135"/>
        <end position="257"/>
    </location>
</feature>
<dbReference type="SUPFAM" id="SSF56935">
    <property type="entry name" value="Porins"/>
    <property type="match status" value="1"/>
</dbReference>
<protein>
    <submittedName>
        <fullName evidence="10">SusC/RagA family TonB-linked outer membrane protein</fullName>
    </submittedName>
</protein>
<comment type="subcellular location">
    <subcellularLocation>
        <location evidence="1 8">Cell outer membrane</location>
        <topology evidence="1 8">Multi-pass membrane protein</topology>
    </subcellularLocation>
</comment>
<dbReference type="GO" id="GO:0009279">
    <property type="term" value="C:cell outer membrane"/>
    <property type="evidence" value="ECO:0007669"/>
    <property type="project" value="UniProtKB-SubCell"/>
</dbReference>
<comment type="similarity">
    <text evidence="8">Belongs to the TonB-dependent receptor family.</text>
</comment>
<dbReference type="PROSITE" id="PS52016">
    <property type="entry name" value="TONB_DEPENDENT_REC_3"/>
    <property type="match status" value="1"/>
</dbReference>
<evidence type="ECO:0000259" key="9">
    <source>
        <dbReference type="Pfam" id="PF07715"/>
    </source>
</evidence>
<dbReference type="SUPFAM" id="SSF49464">
    <property type="entry name" value="Carboxypeptidase regulatory domain-like"/>
    <property type="match status" value="1"/>
</dbReference>
<dbReference type="InterPro" id="IPR037066">
    <property type="entry name" value="Plug_dom_sf"/>
</dbReference>
<reference evidence="10" key="2">
    <citation type="journal article" date="2024" name="Antonie Van Leeuwenhoek">
        <title>Roseihalotalea indica gen. nov., sp. nov., a halophilic Bacteroidetes from mesopelagic Southwest Indian Ocean with higher carbohydrate metabolic potential.</title>
        <authorList>
            <person name="Chen B."/>
            <person name="Zhang M."/>
            <person name="Lin D."/>
            <person name="Ye J."/>
            <person name="Tang K."/>
        </authorList>
    </citation>
    <scope>NUCLEOTIDE SEQUENCE</scope>
    <source>
        <strain evidence="10">TK19036</strain>
    </source>
</reference>
<dbReference type="NCBIfam" id="TIGR04057">
    <property type="entry name" value="SusC_RagA_signa"/>
    <property type="match status" value="1"/>
</dbReference>
<dbReference type="InterPro" id="IPR023997">
    <property type="entry name" value="TonB-dep_OMP_SusC/RagA_CS"/>
</dbReference>
<evidence type="ECO:0000256" key="6">
    <source>
        <dbReference type="ARBA" id="ARBA00023136"/>
    </source>
</evidence>
<name>A0AA49GQV3_9BACT</name>
<dbReference type="PANTHER" id="PTHR30069">
    <property type="entry name" value="TONB-DEPENDENT OUTER MEMBRANE RECEPTOR"/>
    <property type="match status" value="1"/>
</dbReference>
<accession>A0AA49GQV3</accession>
<reference evidence="10" key="1">
    <citation type="journal article" date="2023" name="Comput. Struct. Biotechnol. J.">
        <title>Discovery of a novel marine Bacteroidetes with a rich repertoire of carbohydrate-active enzymes.</title>
        <authorList>
            <person name="Chen B."/>
            <person name="Liu G."/>
            <person name="Chen Q."/>
            <person name="Wang H."/>
            <person name="Liu L."/>
            <person name="Tang K."/>
        </authorList>
    </citation>
    <scope>NUCLEOTIDE SEQUENCE</scope>
    <source>
        <strain evidence="10">TK19036</strain>
    </source>
</reference>
<dbReference type="PANTHER" id="PTHR30069:SF29">
    <property type="entry name" value="HEMOGLOBIN AND HEMOGLOBIN-HAPTOGLOBIN-BINDING PROTEIN 1-RELATED"/>
    <property type="match status" value="1"/>
</dbReference>
<evidence type="ECO:0000313" key="10">
    <source>
        <dbReference type="EMBL" id="WKN38301.1"/>
    </source>
</evidence>
<evidence type="ECO:0000256" key="3">
    <source>
        <dbReference type="ARBA" id="ARBA00022452"/>
    </source>
</evidence>
<dbReference type="GO" id="GO:0015344">
    <property type="term" value="F:siderophore uptake transmembrane transporter activity"/>
    <property type="evidence" value="ECO:0007669"/>
    <property type="project" value="TreeGrafter"/>
</dbReference>
<dbReference type="InterPro" id="IPR008969">
    <property type="entry name" value="CarboxyPept-like_regulatory"/>
</dbReference>
<keyword evidence="7 8" id="KW-0998">Cell outer membrane</keyword>
<dbReference type="EMBL" id="CP120682">
    <property type="protein sequence ID" value="WKN38301.1"/>
    <property type="molecule type" value="Genomic_DNA"/>
</dbReference>
<dbReference type="InterPro" id="IPR036942">
    <property type="entry name" value="Beta-barrel_TonB_sf"/>
</dbReference>
<keyword evidence="3 8" id="KW-1134">Transmembrane beta strand</keyword>
<dbReference type="Gene3D" id="2.60.40.1120">
    <property type="entry name" value="Carboxypeptidase-like, regulatory domain"/>
    <property type="match status" value="1"/>
</dbReference>
<keyword evidence="2 8" id="KW-0813">Transport</keyword>
<dbReference type="InterPro" id="IPR012910">
    <property type="entry name" value="Plug_dom"/>
</dbReference>
<dbReference type="Gene3D" id="2.40.170.20">
    <property type="entry name" value="TonB-dependent receptor, beta-barrel domain"/>
    <property type="match status" value="1"/>
</dbReference>
<dbReference type="InterPro" id="IPR039426">
    <property type="entry name" value="TonB-dep_rcpt-like"/>
</dbReference>
<evidence type="ECO:0000256" key="2">
    <source>
        <dbReference type="ARBA" id="ARBA00022448"/>
    </source>
</evidence>
<evidence type="ECO:0000256" key="5">
    <source>
        <dbReference type="ARBA" id="ARBA00022729"/>
    </source>
</evidence>
<keyword evidence="5" id="KW-0732">Signal</keyword>
<dbReference type="Pfam" id="PF07715">
    <property type="entry name" value="Plug"/>
    <property type="match status" value="1"/>
</dbReference>
<dbReference type="FunFam" id="2.60.40.1120:FF:000003">
    <property type="entry name" value="Outer membrane protein Omp121"/>
    <property type="match status" value="1"/>
</dbReference>
<gene>
    <name evidence="10" type="ORF">K4G66_06245</name>
</gene>
<dbReference type="GO" id="GO:0044718">
    <property type="term" value="P:siderophore transmembrane transport"/>
    <property type="evidence" value="ECO:0007669"/>
    <property type="project" value="TreeGrafter"/>
</dbReference>
<evidence type="ECO:0000256" key="8">
    <source>
        <dbReference type="PROSITE-ProRule" id="PRU01360"/>
    </source>
</evidence>
<evidence type="ECO:0000256" key="4">
    <source>
        <dbReference type="ARBA" id="ARBA00022692"/>
    </source>
</evidence>
<dbReference type="InterPro" id="IPR023996">
    <property type="entry name" value="TonB-dep_OMP_SusC/RagA"/>
</dbReference>